<evidence type="ECO:0000313" key="2">
    <source>
        <dbReference type="Proteomes" id="UP000823388"/>
    </source>
</evidence>
<gene>
    <name evidence="1" type="ORF">PVAP13_8KG060968</name>
</gene>
<keyword evidence="2" id="KW-1185">Reference proteome</keyword>
<evidence type="ECO:0000313" key="1">
    <source>
        <dbReference type="EMBL" id="KAG2560388.1"/>
    </source>
</evidence>
<proteinExistence type="predicted"/>
<dbReference type="Proteomes" id="UP000823388">
    <property type="component" value="Chromosome 8K"/>
</dbReference>
<sequence>MAKEGDGFGQDMDMADKATRVQAARVDVSFSDDDVQALSDVATACGSSSSEAEAELAEFMGFVDRGSIS</sequence>
<dbReference type="EMBL" id="CM029051">
    <property type="protein sequence ID" value="KAG2560388.1"/>
    <property type="molecule type" value="Genomic_DNA"/>
</dbReference>
<organism evidence="1 2">
    <name type="scientific">Panicum virgatum</name>
    <name type="common">Blackwell switchgrass</name>
    <dbReference type="NCBI Taxonomy" id="38727"/>
    <lineage>
        <taxon>Eukaryota</taxon>
        <taxon>Viridiplantae</taxon>
        <taxon>Streptophyta</taxon>
        <taxon>Embryophyta</taxon>
        <taxon>Tracheophyta</taxon>
        <taxon>Spermatophyta</taxon>
        <taxon>Magnoliopsida</taxon>
        <taxon>Liliopsida</taxon>
        <taxon>Poales</taxon>
        <taxon>Poaceae</taxon>
        <taxon>PACMAD clade</taxon>
        <taxon>Panicoideae</taxon>
        <taxon>Panicodae</taxon>
        <taxon>Paniceae</taxon>
        <taxon>Panicinae</taxon>
        <taxon>Panicum</taxon>
        <taxon>Panicum sect. Hiantes</taxon>
    </lineage>
</organism>
<protein>
    <submittedName>
        <fullName evidence="1">Uncharacterized protein</fullName>
    </submittedName>
</protein>
<comment type="caution">
    <text evidence="1">The sequence shown here is derived from an EMBL/GenBank/DDBJ whole genome shotgun (WGS) entry which is preliminary data.</text>
</comment>
<accession>A0A8T0PHK5</accession>
<dbReference type="AlphaFoldDB" id="A0A8T0PHK5"/>
<reference evidence="1" key="1">
    <citation type="submission" date="2020-05" db="EMBL/GenBank/DDBJ databases">
        <title>WGS assembly of Panicum virgatum.</title>
        <authorList>
            <person name="Lovell J.T."/>
            <person name="Jenkins J."/>
            <person name="Shu S."/>
            <person name="Juenger T.E."/>
            <person name="Schmutz J."/>
        </authorList>
    </citation>
    <scope>NUCLEOTIDE SEQUENCE</scope>
    <source>
        <strain evidence="1">AP13</strain>
    </source>
</reference>
<name>A0A8T0PHK5_PANVG</name>